<dbReference type="EMBL" id="GL377583">
    <property type="protein sequence ID" value="EFJ27028.1"/>
    <property type="molecule type" value="Genomic_DNA"/>
</dbReference>
<dbReference type="Proteomes" id="UP000001514">
    <property type="component" value="Unassembled WGS sequence"/>
</dbReference>
<organism evidence="5">
    <name type="scientific">Selaginella moellendorffii</name>
    <name type="common">Spikemoss</name>
    <dbReference type="NCBI Taxonomy" id="88036"/>
    <lineage>
        <taxon>Eukaryota</taxon>
        <taxon>Viridiplantae</taxon>
        <taxon>Streptophyta</taxon>
        <taxon>Embryophyta</taxon>
        <taxon>Tracheophyta</taxon>
        <taxon>Lycopodiopsida</taxon>
        <taxon>Selaginellales</taxon>
        <taxon>Selaginellaceae</taxon>
        <taxon>Selaginella</taxon>
    </lineage>
</organism>
<keyword evidence="5" id="KW-1185">Reference proteome</keyword>
<dbReference type="Pfam" id="PF13639">
    <property type="entry name" value="zf-RING_2"/>
    <property type="match status" value="1"/>
</dbReference>
<gene>
    <name evidence="3" type="ORF">SELMODRAFT_29883</name>
    <name evidence="4" type="ORF">SELMODRAFT_39816</name>
</gene>
<dbReference type="HOGENOM" id="CLU_013137_21_6_1"/>
<dbReference type="eggNOG" id="KOG0800">
    <property type="taxonomic scope" value="Eukaryota"/>
</dbReference>
<dbReference type="SMART" id="SM00184">
    <property type="entry name" value="RING"/>
    <property type="match status" value="1"/>
</dbReference>
<dbReference type="Gene3D" id="3.30.40.10">
    <property type="entry name" value="Zinc/RING finger domain, C3HC4 (zinc finger)"/>
    <property type="match status" value="1"/>
</dbReference>
<name>D8RM24_SELML</name>
<evidence type="ECO:0000313" key="5">
    <source>
        <dbReference type="Proteomes" id="UP000001514"/>
    </source>
</evidence>
<feature type="non-terminal residue" evidence="4">
    <location>
        <position position="1"/>
    </location>
</feature>
<evidence type="ECO:0000259" key="2">
    <source>
        <dbReference type="PROSITE" id="PS50089"/>
    </source>
</evidence>
<reference evidence="4 5" key="1">
    <citation type="journal article" date="2011" name="Science">
        <title>The Selaginella genome identifies genetic changes associated with the evolution of vascular plants.</title>
        <authorList>
            <person name="Banks J.A."/>
            <person name="Nishiyama T."/>
            <person name="Hasebe M."/>
            <person name="Bowman J.L."/>
            <person name="Gribskov M."/>
            <person name="dePamphilis C."/>
            <person name="Albert V.A."/>
            <person name="Aono N."/>
            <person name="Aoyama T."/>
            <person name="Ambrose B.A."/>
            <person name="Ashton N.W."/>
            <person name="Axtell M.J."/>
            <person name="Barker E."/>
            <person name="Barker M.S."/>
            <person name="Bennetzen J.L."/>
            <person name="Bonawitz N.D."/>
            <person name="Chapple C."/>
            <person name="Cheng C."/>
            <person name="Correa L.G."/>
            <person name="Dacre M."/>
            <person name="DeBarry J."/>
            <person name="Dreyer I."/>
            <person name="Elias M."/>
            <person name="Engstrom E.M."/>
            <person name="Estelle M."/>
            <person name="Feng L."/>
            <person name="Finet C."/>
            <person name="Floyd S.K."/>
            <person name="Frommer W.B."/>
            <person name="Fujita T."/>
            <person name="Gramzow L."/>
            <person name="Gutensohn M."/>
            <person name="Harholt J."/>
            <person name="Hattori M."/>
            <person name="Heyl A."/>
            <person name="Hirai T."/>
            <person name="Hiwatashi Y."/>
            <person name="Ishikawa M."/>
            <person name="Iwata M."/>
            <person name="Karol K.G."/>
            <person name="Koehler B."/>
            <person name="Kolukisaoglu U."/>
            <person name="Kubo M."/>
            <person name="Kurata T."/>
            <person name="Lalonde S."/>
            <person name="Li K."/>
            <person name="Li Y."/>
            <person name="Litt A."/>
            <person name="Lyons E."/>
            <person name="Manning G."/>
            <person name="Maruyama T."/>
            <person name="Michael T.P."/>
            <person name="Mikami K."/>
            <person name="Miyazaki S."/>
            <person name="Morinaga S."/>
            <person name="Murata T."/>
            <person name="Mueller-Roeber B."/>
            <person name="Nelson D.R."/>
            <person name="Obara M."/>
            <person name="Oguri Y."/>
            <person name="Olmstead R.G."/>
            <person name="Onodera N."/>
            <person name="Petersen B.L."/>
            <person name="Pils B."/>
            <person name="Prigge M."/>
            <person name="Rensing S.A."/>
            <person name="Riano-Pachon D.M."/>
            <person name="Roberts A.W."/>
            <person name="Sato Y."/>
            <person name="Scheller H.V."/>
            <person name="Schulz B."/>
            <person name="Schulz C."/>
            <person name="Shakirov E.V."/>
            <person name="Shibagaki N."/>
            <person name="Shinohara N."/>
            <person name="Shippen D.E."/>
            <person name="Soerensen I."/>
            <person name="Sotooka R."/>
            <person name="Sugimoto N."/>
            <person name="Sugita M."/>
            <person name="Sumikawa N."/>
            <person name="Tanurdzic M."/>
            <person name="Theissen G."/>
            <person name="Ulvskov P."/>
            <person name="Wakazuki S."/>
            <person name="Weng J.K."/>
            <person name="Willats W.W."/>
            <person name="Wipf D."/>
            <person name="Wolf P.G."/>
            <person name="Yang L."/>
            <person name="Zimmer A.D."/>
            <person name="Zhu Q."/>
            <person name="Mitros T."/>
            <person name="Hellsten U."/>
            <person name="Loque D."/>
            <person name="Otillar R."/>
            <person name="Salamov A."/>
            <person name="Schmutz J."/>
            <person name="Shapiro H."/>
            <person name="Lindquist E."/>
            <person name="Lucas S."/>
            <person name="Rokhsar D."/>
            <person name="Grigoriev I.V."/>
        </authorList>
    </citation>
    <scope>NUCLEOTIDE SEQUENCE [LARGE SCALE GENOMIC DNA]</scope>
</reference>
<evidence type="ECO:0000313" key="4">
    <source>
        <dbReference type="EMBL" id="EFJ27028.1"/>
    </source>
</evidence>
<dbReference type="Gramene" id="EFJ05393">
    <property type="protein sequence ID" value="EFJ05393"/>
    <property type="gene ID" value="SELMODRAFT_29883"/>
</dbReference>
<evidence type="ECO:0000256" key="1">
    <source>
        <dbReference type="PROSITE-ProRule" id="PRU00175"/>
    </source>
</evidence>
<dbReference type="PROSITE" id="PS50089">
    <property type="entry name" value="ZF_RING_2"/>
    <property type="match status" value="1"/>
</dbReference>
<dbReference type="KEGG" id="smo:SELMODRAFT_39816"/>
<dbReference type="PANTHER" id="PTHR45676">
    <property type="entry name" value="RING-H2 FINGER PROTEIN ATL51-RELATED"/>
    <property type="match status" value="1"/>
</dbReference>
<dbReference type="SUPFAM" id="SSF57850">
    <property type="entry name" value="RING/U-box"/>
    <property type="match status" value="1"/>
</dbReference>
<dbReference type="InterPro" id="IPR013083">
    <property type="entry name" value="Znf_RING/FYVE/PHD"/>
</dbReference>
<evidence type="ECO:0000313" key="3">
    <source>
        <dbReference type="EMBL" id="EFJ05393.1"/>
    </source>
</evidence>
<protein>
    <recommendedName>
        <fullName evidence="2">RING-type domain-containing protein</fullName>
    </recommendedName>
</protein>
<proteinExistence type="predicted"/>
<keyword evidence="1" id="KW-0862">Zinc</keyword>
<dbReference type="EMBL" id="GL377727">
    <property type="protein sequence ID" value="EFJ05393.1"/>
    <property type="molecule type" value="Genomic_DNA"/>
</dbReference>
<dbReference type="KEGG" id="smo:SELMODRAFT_29883"/>
<accession>D8RM24</accession>
<dbReference type="PANTHER" id="PTHR45676:SF159">
    <property type="entry name" value="RING-H2 FINGER PROTEIN ATL51"/>
    <property type="match status" value="1"/>
</dbReference>
<dbReference type="Gramene" id="EFJ27028">
    <property type="protein sequence ID" value="EFJ27028"/>
    <property type="gene ID" value="SELMODRAFT_39816"/>
</dbReference>
<dbReference type="InterPro" id="IPR001841">
    <property type="entry name" value="Znf_RING"/>
</dbReference>
<feature type="domain" description="RING-type" evidence="2">
    <location>
        <begin position="1"/>
        <end position="51"/>
    </location>
</feature>
<dbReference type="AlphaFoldDB" id="D8RM24"/>
<dbReference type="GO" id="GO:0008270">
    <property type="term" value="F:zinc ion binding"/>
    <property type="evidence" value="ECO:0007669"/>
    <property type="project" value="UniProtKB-KW"/>
</dbReference>
<feature type="non-terminal residue" evidence="4">
    <location>
        <position position="55"/>
    </location>
</feature>
<sequence length="55" mass="6437">CAVCLTDFQQQQSRLDPASDRLRFLPHCSHCFHCDCVDEWLQKHLFCPVCRTSLV</sequence>
<dbReference type="InParanoid" id="D8RM24"/>
<keyword evidence="1" id="KW-0479">Metal-binding</keyword>
<keyword evidence="1" id="KW-0863">Zinc-finger</keyword>